<keyword evidence="2" id="KW-1185">Reference proteome</keyword>
<proteinExistence type="predicted"/>
<organism evidence="1 2">
    <name type="scientific">Chryseobacterium lathyri</name>
    <dbReference type="NCBI Taxonomy" id="395933"/>
    <lineage>
        <taxon>Bacteria</taxon>
        <taxon>Pseudomonadati</taxon>
        <taxon>Bacteroidota</taxon>
        <taxon>Flavobacteriia</taxon>
        <taxon>Flavobacteriales</taxon>
        <taxon>Weeksellaceae</taxon>
        <taxon>Chryseobacterium group</taxon>
        <taxon>Chryseobacterium</taxon>
    </lineage>
</organism>
<dbReference type="InterPro" id="IPR008822">
    <property type="entry name" value="Endonuclease_RusA-like"/>
</dbReference>
<dbReference type="Gene3D" id="3.30.1330.70">
    <property type="entry name" value="Holliday junction resolvase RusA"/>
    <property type="match status" value="1"/>
</dbReference>
<accession>A0ABT9SLA6</accession>
<protein>
    <submittedName>
        <fullName evidence="1">Holliday junction resolvase RusA-like endonuclease</fullName>
    </submittedName>
</protein>
<dbReference type="Proteomes" id="UP001235513">
    <property type="component" value="Unassembled WGS sequence"/>
</dbReference>
<reference evidence="1 2" key="1">
    <citation type="submission" date="2023-07" db="EMBL/GenBank/DDBJ databases">
        <title>Sorghum-associated microbial communities from plants grown in Nebraska, USA.</title>
        <authorList>
            <person name="Schachtman D."/>
        </authorList>
    </citation>
    <scope>NUCLEOTIDE SEQUENCE [LARGE SCALE GENOMIC DNA]</scope>
    <source>
        <strain evidence="1 2">CC351</strain>
    </source>
</reference>
<dbReference type="InterPro" id="IPR036614">
    <property type="entry name" value="RusA-like_sf"/>
</dbReference>
<dbReference type="SUPFAM" id="SSF103084">
    <property type="entry name" value="Holliday junction resolvase RusA"/>
    <property type="match status" value="1"/>
</dbReference>
<dbReference type="RefSeq" id="WP_306841954.1">
    <property type="nucleotide sequence ID" value="NZ_JAUSRL010000002.1"/>
</dbReference>
<dbReference type="EMBL" id="JAUSRL010000002">
    <property type="protein sequence ID" value="MDP9959275.1"/>
    <property type="molecule type" value="Genomic_DNA"/>
</dbReference>
<sequence length="252" mass="29346">MKISIVNKNCSFDNHYLVNISADSSIEIELELERVVSSQSKKIIQDKLTQELSNELKNYKWLIFGKVQVEIHWYIDSVKRQETDKIGDLDNITKPLLDSLIGKNGILIDDSQINSIHTTSTTKNVLKKDNIVKLFINFNNDYTVLKQNLFFLQTSQVIYIPLNFNINSKEDLKSIKFLIEAFKQKRVFSGILKNKMGVNLEEYLVKSNYEFHRTRLNGFDKNQIITDKEFDQICKKEGVDIINEFKEPNANK</sequence>
<evidence type="ECO:0000313" key="1">
    <source>
        <dbReference type="EMBL" id="MDP9959275.1"/>
    </source>
</evidence>
<evidence type="ECO:0000313" key="2">
    <source>
        <dbReference type="Proteomes" id="UP001235513"/>
    </source>
</evidence>
<dbReference type="Pfam" id="PF05866">
    <property type="entry name" value="RusA"/>
    <property type="match status" value="1"/>
</dbReference>
<name>A0ABT9SLA6_9FLAO</name>
<gene>
    <name evidence="1" type="ORF">J2T04_001154</name>
</gene>
<comment type="caution">
    <text evidence="1">The sequence shown here is derived from an EMBL/GenBank/DDBJ whole genome shotgun (WGS) entry which is preliminary data.</text>
</comment>